<organism evidence="1 2">
    <name type="scientific">Agathobacter ruminis</name>
    <dbReference type="NCBI Taxonomy" id="1712665"/>
    <lineage>
        <taxon>Bacteria</taxon>
        <taxon>Bacillati</taxon>
        <taxon>Bacillota</taxon>
        <taxon>Clostridia</taxon>
        <taxon>Lachnospirales</taxon>
        <taxon>Lachnospiraceae</taxon>
        <taxon>Agathobacter</taxon>
    </lineage>
</organism>
<reference evidence="1 2" key="2">
    <citation type="submission" date="2017-10" db="EMBL/GenBank/DDBJ databases">
        <authorList>
            <person name="Banno H."/>
            <person name="Chua N.-H."/>
        </authorList>
    </citation>
    <scope>NUCLEOTIDE SEQUENCE [LARGE SCALE GENOMIC DNA]</scope>
    <source>
        <strain evidence="1 2">JK623</strain>
    </source>
</reference>
<reference evidence="1 2" key="1">
    <citation type="submission" date="2017-10" db="EMBL/GenBank/DDBJ databases">
        <title>Resolving the taxonomy of Roseburia spp., Eubacterium rectale and Agathobacter spp. through phylogenomic analysis.</title>
        <authorList>
            <person name="Sheridan P.O."/>
            <person name="Walker A.W."/>
            <person name="Duncan S.H."/>
            <person name="Scott K.P."/>
            <person name="Toole P.W.O."/>
            <person name="Luis P."/>
            <person name="Flint H.J."/>
        </authorList>
    </citation>
    <scope>NUCLEOTIDE SEQUENCE [LARGE SCALE GENOMIC DNA]</scope>
    <source>
        <strain evidence="1 2">JK623</strain>
    </source>
</reference>
<evidence type="ECO:0000313" key="2">
    <source>
        <dbReference type="Proteomes" id="UP000224563"/>
    </source>
</evidence>
<gene>
    <name evidence="1" type="ORF">CSX02_08865</name>
</gene>
<dbReference type="AlphaFoldDB" id="A0A2G3E1L0"/>
<accession>A0A2G3E1L0</accession>
<name>A0A2G3E1L0_9FIRM</name>
<keyword evidence="2" id="KW-1185">Reference proteome</keyword>
<protein>
    <submittedName>
        <fullName evidence="1">Uncharacterized protein</fullName>
    </submittedName>
</protein>
<sequence length="201" mass="23712">MRRSDYEVLRLQTNNMALVWKESRGIAPDSVADKLDDAMLKWMSELTDTLKIWIDKGSTMTDGELILARTNMGALVESWLKFFYCVFYEDYMKNPLTKKNKKGKIITVEPNNMKFDDLKNFSKGILWNDDKDPLYVWVDKIQHYRNAVHAFNYRDIGTAEEFVSDMEEFYKFVNHILDHLPPIEDFLPCYPAGYVTNIYFD</sequence>
<evidence type="ECO:0000313" key="1">
    <source>
        <dbReference type="EMBL" id="PHU37119.1"/>
    </source>
</evidence>
<dbReference type="EMBL" id="PDYG01000074">
    <property type="protein sequence ID" value="PHU37119.1"/>
    <property type="molecule type" value="Genomic_DNA"/>
</dbReference>
<comment type="caution">
    <text evidence="1">The sequence shown here is derived from an EMBL/GenBank/DDBJ whole genome shotgun (WGS) entry which is preliminary data.</text>
</comment>
<dbReference type="Proteomes" id="UP000224563">
    <property type="component" value="Unassembled WGS sequence"/>
</dbReference>
<proteinExistence type="predicted"/>
<dbReference type="RefSeq" id="WP_099386410.1">
    <property type="nucleotide sequence ID" value="NZ_JANSWH010000072.1"/>
</dbReference>